<name>A0A163Y9Z6_9BACL</name>
<evidence type="ECO:0000313" key="2">
    <source>
        <dbReference type="EMBL" id="KZE79098.1"/>
    </source>
</evidence>
<gene>
    <name evidence="2" type="ORF">AV654_16580</name>
</gene>
<evidence type="ECO:0000313" key="3">
    <source>
        <dbReference type="Proteomes" id="UP000076563"/>
    </source>
</evidence>
<dbReference type="PROSITE" id="PS50075">
    <property type="entry name" value="CARRIER"/>
    <property type="match status" value="1"/>
</dbReference>
<dbReference type="AlphaFoldDB" id="A0A163Y9Z6"/>
<sequence>MKPIIETVKETLSAYLSIKPEEIGDEDRLYESLGIDSAAIVSLLLELEQACGVAFDLEELTPEHLASVRSLALTIQALKDDE</sequence>
<keyword evidence="3" id="KW-1185">Reference proteome</keyword>
<protein>
    <recommendedName>
        <fullName evidence="1">Carrier domain-containing protein</fullName>
    </recommendedName>
</protein>
<evidence type="ECO:0000259" key="1">
    <source>
        <dbReference type="PROSITE" id="PS50075"/>
    </source>
</evidence>
<feature type="domain" description="Carrier" evidence="1">
    <location>
        <begin position="1"/>
        <end position="79"/>
    </location>
</feature>
<dbReference type="OrthoDB" id="2645447at2"/>
<comment type="caution">
    <text evidence="2">The sequence shown here is derived from an EMBL/GenBank/DDBJ whole genome shotgun (WGS) entry which is preliminary data.</text>
</comment>
<dbReference type="EMBL" id="LQRA01000052">
    <property type="protein sequence ID" value="KZE79098.1"/>
    <property type="molecule type" value="Genomic_DNA"/>
</dbReference>
<proteinExistence type="predicted"/>
<dbReference type="InterPro" id="IPR009081">
    <property type="entry name" value="PP-bd_ACP"/>
</dbReference>
<dbReference type="Pfam" id="PF00550">
    <property type="entry name" value="PP-binding"/>
    <property type="match status" value="1"/>
</dbReference>
<dbReference type="Gene3D" id="1.10.1200.10">
    <property type="entry name" value="ACP-like"/>
    <property type="match status" value="1"/>
</dbReference>
<accession>A0A163Y9Z6</accession>
<dbReference type="Proteomes" id="UP000076563">
    <property type="component" value="Unassembled WGS sequence"/>
</dbReference>
<dbReference type="InterPro" id="IPR036736">
    <property type="entry name" value="ACP-like_sf"/>
</dbReference>
<dbReference type="SUPFAM" id="SSF47336">
    <property type="entry name" value="ACP-like"/>
    <property type="match status" value="1"/>
</dbReference>
<organism evidence="2 3">
    <name type="scientific">Paenibacillus elgii</name>
    <dbReference type="NCBI Taxonomy" id="189691"/>
    <lineage>
        <taxon>Bacteria</taxon>
        <taxon>Bacillati</taxon>
        <taxon>Bacillota</taxon>
        <taxon>Bacilli</taxon>
        <taxon>Bacillales</taxon>
        <taxon>Paenibacillaceae</taxon>
        <taxon>Paenibacillus</taxon>
    </lineage>
</organism>
<reference evidence="3" key="1">
    <citation type="submission" date="2016-01" db="EMBL/GenBank/DDBJ databases">
        <title>Draft genome of Chromobacterium sp. F49.</title>
        <authorList>
            <person name="Hong K.W."/>
        </authorList>
    </citation>
    <scope>NUCLEOTIDE SEQUENCE [LARGE SCALE GENOMIC DNA]</scope>
    <source>
        <strain evidence="3">M63</strain>
    </source>
</reference>
<dbReference type="RefSeq" id="WP_063181611.1">
    <property type="nucleotide sequence ID" value="NZ_JAAIVH010000001.1"/>
</dbReference>